<keyword evidence="2" id="KW-1185">Reference proteome</keyword>
<name>A0ABR7R011_9GAMM</name>
<dbReference type="Proteomes" id="UP000651208">
    <property type="component" value="Unassembled WGS sequence"/>
</dbReference>
<proteinExistence type="predicted"/>
<organism evidence="1 2">
    <name type="scientific">Frischella japonica</name>
    <dbReference type="NCBI Taxonomy" id="2741544"/>
    <lineage>
        <taxon>Bacteria</taxon>
        <taxon>Pseudomonadati</taxon>
        <taxon>Pseudomonadota</taxon>
        <taxon>Gammaproteobacteria</taxon>
        <taxon>Orbales</taxon>
        <taxon>Orbaceae</taxon>
        <taxon>Frischella</taxon>
    </lineage>
</organism>
<comment type="caution">
    <text evidence="1">The sequence shown here is derived from an EMBL/GenBank/DDBJ whole genome shotgun (WGS) entry which is preliminary data.</text>
</comment>
<dbReference type="EMBL" id="JABURY010000020">
    <property type="protein sequence ID" value="MBC9131785.1"/>
    <property type="molecule type" value="Genomic_DNA"/>
</dbReference>
<protein>
    <submittedName>
        <fullName evidence="1">Uncharacterized protein</fullName>
    </submittedName>
</protein>
<sequence>MSDIKRLLNLDSANIILAKGWLVSLDNGFYLLDWEGQSNYWEQPKIFIKKDGLYNILKHDGRILFNGGGPAIFHRAEMEGAISIDNITKERCINPTKLLLENNNQWLTINLDSHYDKEKYDEISWNDLFN</sequence>
<gene>
    <name evidence="1" type="ORF">FcAc13_10785</name>
</gene>
<dbReference type="RefSeq" id="WP_187756226.1">
    <property type="nucleotide sequence ID" value="NZ_JABURY010000020.1"/>
</dbReference>
<accession>A0ABR7R011</accession>
<reference evidence="1 2" key="1">
    <citation type="submission" date="2020-06" db="EMBL/GenBank/DDBJ databases">
        <title>Frischella cerana isolated from Apis cerana gut homogenate.</title>
        <authorList>
            <person name="Wolter L.A."/>
            <person name="Suenami S."/>
            <person name="Miyazaki R."/>
        </authorList>
    </citation>
    <scope>NUCLEOTIDE SEQUENCE [LARGE SCALE GENOMIC DNA]</scope>
    <source>
        <strain evidence="1 2">Ac13</strain>
    </source>
</reference>
<evidence type="ECO:0000313" key="1">
    <source>
        <dbReference type="EMBL" id="MBC9131785.1"/>
    </source>
</evidence>
<evidence type="ECO:0000313" key="2">
    <source>
        <dbReference type="Proteomes" id="UP000651208"/>
    </source>
</evidence>